<reference evidence="2 3" key="1">
    <citation type="submission" date="2024-01" db="EMBL/GenBank/DDBJ databases">
        <title>The genomes of 5 underutilized Papilionoideae crops provide insights into root nodulation and disease resistanc.</title>
        <authorList>
            <person name="Jiang F."/>
        </authorList>
    </citation>
    <scope>NUCLEOTIDE SEQUENCE [LARGE SCALE GENOMIC DNA]</scope>
    <source>
        <strain evidence="2">DUOXIRENSHENG_FW03</strain>
        <tissue evidence="2">Leaves</tissue>
    </source>
</reference>
<evidence type="ECO:0000313" key="2">
    <source>
        <dbReference type="EMBL" id="KAK7401823.1"/>
    </source>
</evidence>
<accession>A0AAN9SQJ2</accession>
<sequence length="66" mass="7169">MCSTKKKKKKKNVLMRCALLLSLSSQKAADLGIVNSLALTSSGLQISKCLSLVVMGTEEEDNRIEI</sequence>
<proteinExistence type="predicted"/>
<keyword evidence="3" id="KW-1185">Reference proteome</keyword>
<organism evidence="2 3">
    <name type="scientific">Psophocarpus tetragonolobus</name>
    <name type="common">Winged bean</name>
    <name type="synonym">Dolichos tetragonolobus</name>
    <dbReference type="NCBI Taxonomy" id="3891"/>
    <lineage>
        <taxon>Eukaryota</taxon>
        <taxon>Viridiplantae</taxon>
        <taxon>Streptophyta</taxon>
        <taxon>Embryophyta</taxon>
        <taxon>Tracheophyta</taxon>
        <taxon>Spermatophyta</taxon>
        <taxon>Magnoliopsida</taxon>
        <taxon>eudicotyledons</taxon>
        <taxon>Gunneridae</taxon>
        <taxon>Pentapetalae</taxon>
        <taxon>rosids</taxon>
        <taxon>fabids</taxon>
        <taxon>Fabales</taxon>
        <taxon>Fabaceae</taxon>
        <taxon>Papilionoideae</taxon>
        <taxon>50 kb inversion clade</taxon>
        <taxon>NPAAA clade</taxon>
        <taxon>indigoferoid/millettioid clade</taxon>
        <taxon>Phaseoleae</taxon>
        <taxon>Psophocarpus</taxon>
    </lineage>
</organism>
<evidence type="ECO:0000256" key="1">
    <source>
        <dbReference type="SAM" id="SignalP"/>
    </source>
</evidence>
<feature type="signal peptide" evidence="1">
    <location>
        <begin position="1"/>
        <end position="29"/>
    </location>
</feature>
<protein>
    <submittedName>
        <fullName evidence="2">Uncharacterized protein</fullName>
    </submittedName>
</protein>
<evidence type="ECO:0000313" key="3">
    <source>
        <dbReference type="Proteomes" id="UP001386955"/>
    </source>
</evidence>
<dbReference type="EMBL" id="JAYMYS010000003">
    <property type="protein sequence ID" value="KAK7401823.1"/>
    <property type="molecule type" value="Genomic_DNA"/>
</dbReference>
<gene>
    <name evidence="2" type="ORF">VNO78_13617</name>
</gene>
<dbReference type="AlphaFoldDB" id="A0AAN9SQJ2"/>
<feature type="chain" id="PRO_5042848079" evidence="1">
    <location>
        <begin position="30"/>
        <end position="66"/>
    </location>
</feature>
<keyword evidence="1" id="KW-0732">Signal</keyword>
<comment type="caution">
    <text evidence="2">The sequence shown here is derived from an EMBL/GenBank/DDBJ whole genome shotgun (WGS) entry which is preliminary data.</text>
</comment>
<name>A0AAN9SQJ2_PSOTE</name>
<dbReference type="Proteomes" id="UP001386955">
    <property type="component" value="Unassembled WGS sequence"/>
</dbReference>